<organism evidence="8">
    <name type="scientific">Proboscia inermis</name>
    <dbReference type="NCBI Taxonomy" id="420281"/>
    <lineage>
        <taxon>Eukaryota</taxon>
        <taxon>Sar</taxon>
        <taxon>Stramenopiles</taxon>
        <taxon>Ochrophyta</taxon>
        <taxon>Bacillariophyta</taxon>
        <taxon>Coscinodiscophyceae</taxon>
        <taxon>Rhizosoleniophycidae</taxon>
        <taxon>Rhizosoleniales</taxon>
        <taxon>Rhizosoleniaceae</taxon>
        <taxon>Proboscia</taxon>
    </lineage>
</organism>
<evidence type="ECO:0000256" key="4">
    <source>
        <dbReference type="ARBA" id="ARBA00023235"/>
    </source>
</evidence>
<feature type="domain" description="PPIase FKBP-type" evidence="7">
    <location>
        <begin position="97"/>
        <end position="196"/>
    </location>
</feature>
<dbReference type="InterPro" id="IPR046357">
    <property type="entry name" value="PPIase_dom_sf"/>
</dbReference>
<dbReference type="PANTHER" id="PTHR43811">
    <property type="entry name" value="FKBP-TYPE PEPTIDYL-PROLYL CIS-TRANS ISOMERASE FKPA"/>
    <property type="match status" value="1"/>
</dbReference>
<feature type="chain" id="PRO_5030909385" description="peptidylprolyl isomerase" evidence="6">
    <location>
        <begin position="24"/>
        <end position="200"/>
    </location>
</feature>
<accession>A0A7S0GF96</accession>
<dbReference type="PANTHER" id="PTHR43811:SF19">
    <property type="entry name" value="39 KDA FK506-BINDING NUCLEAR PROTEIN"/>
    <property type="match status" value="1"/>
</dbReference>
<evidence type="ECO:0000256" key="5">
    <source>
        <dbReference type="PROSITE-ProRule" id="PRU00277"/>
    </source>
</evidence>
<sequence length="200" mass="21343">MLSSTIFILSPLLLSILIQPAVSYQKLVDKKNPSLSLSFKPHQSQRREFFGVASIFAGILLKSSAVAAAPPEIFTTDKGVKYAVLNSSGKKNRPYPGDIVAVEYTGYLTNGQIFDATHATGKSNMLVWILGNTGTVIPGLDDIVSQMSPGDKVQAIIPPELAFGDKGVCFEGEGDGDCLIKPGSTLVYDVLLKRTSIAPP</sequence>
<evidence type="ECO:0000256" key="2">
    <source>
        <dbReference type="ARBA" id="ARBA00013194"/>
    </source>
</evidence>
<evidence type="ECO:0000256" key="1">
    <source>
        <dbReference type="ARBA" id="ARBA00000971"/>
    </source>
</evidence>
<comment type="catalytic activity">
    <reaction evidence="1 5">
        <text>[protein]-peptidylproline (omega=180) = [protein]-peptidylproline (omega=0)</text>
        <dbReference type="Rhea" id="RHEA:16237"/>
        <dbReference type="Rhea" id="RHEA-COMP:10747"/>
        <dbReference type="Rhea" id="RHEA-COMP:10748"/>
        <dbReference type="ChEBI" id="CHEBI:83833"/>
        <dbReference type="ChEBI" id="CHEBI:83834"/>
        <dbReference type="EC" id="5.2.1.8"/>
    </reaction>
</comment>
<evidence type="ECO:0000256" key="3">
    <source>
        <dbReference type="ARBA" id="ARBA00023110"/>
    </source>
</evidence>
<evidence type="ECO:0000256" key="6">
    <source>
        <dbReference type="SAM" id="SignalP"/>
    </source>
</evidence>
<evidence type="ECO:0000313" key="8">
    <source>
        <dbReference type="EMBL" id="CAD8416871.1"/>
    </source>
</evidence>
<reference evidence="8" key="1">
    <citation type="submission" date="2021-01" db="EMBL/GenBank/DDBJ databases">
        <authorList>
            <person name="Corre E."/>
            <person name="Pelletier E."/>
            <person name="Niang G."/>
            <person name="Scheremetjew M."/>
            <person name="Finn R."/>
            <person name="Kale V."/>
            <person name="Holt S."/>
            <person name="Cochrane G."/>
            <person name="Meng A."/>
            <person name="Brown T."/>
            <person name="Cohen L."/>
        </authorList>
    </citation>
    <scope>NUCLEOTIDE SEQUENCE</scope>
    <source>
        <strain evidence="8">CCAP1064/1</strain>
    </source>
</reference>
<dbReference type="EMBL" id="HBEL01028134">
    <property type="protein sequence ID" value="CAD8416871.1"/>
    <property type="molecule type" value="Transcribed_RNA"/>
</dbReference>
<gene>
    <name evidence="8" type="ORF">PINE0816_LOCUS13006</name>
</gene>
<protein>
    <recommendedName>
        <fullName evidence="2 5">peptidylprolyl isomerase</fullName>
        <ecNumber evidence="2 5">5.2.1.8</ecNumber>
    </recommendedName>
</protein>
<dbReference type="PROSITE" id="PS50059">
    <property type="entry name" value="FKBP_PPIASE"/>
    <property type="match status" value="1"/>
</dbReference>
<dbReference type="InterPro" id="IPR001179">
    <property type="entry name" value="PPIase_FKBP_dom"/>
</dbReference>
<dbReference type="AlphaFoldDB" id="A0A7S0GF96"/>
<keyword evidence="6" id="KW-0732">Signal</keyword>
<dbReference type="Pfam" id="PF00254">
    <property type="entry name" value="FKBP_C"/>
    <property type="match status" value="1"/>
</dbReference>
<feature type="signal peptide" evidence="6">
    <location>
        <begin position="1"/>
        <end position="23"/>
    </location>
</feature>
<keyword evidence="3 5" id="KW-0697">Rotamase</keyword>
<proteinExistence type="predicted"/>
<dbReference type="SUPFAM" id="SSF54534">
    <property type="entry name" value="FKBP-like"/>
    <property type="match status" value="1"/>
</dbReference>
<dbReference type="EC" id="5.2.1.8" evidence="2 5"/>
<evidence type="ECO:0000259" key="7">
    <source>
        <dbReference type="PROSITE" id="PS50059"/>
    </source>
</evidence>
<dbReference type="Gene3D" id="3.10.50.40">
    <property type="match status" value="1"/>
</dbReference>
<keyword evidence="4 5" id="KW-0413">Isomerase</keyword>
<name>A0A7S0GF96_9STRA</name>
<dbReference type="GO" id="GO:0003755">
    <property type="term" value="F:peptidyl-prolyl cis-trans isomerase activity"/>
    <property type="evidence" value="ECO:0007669"/>
    <property type="project" value="UniProtKB-KW"/>
</dbReference>